<dbReference type="SUPFAM" id="SSF53335">
    <property type="entry name" value="S-adenosyl-L-methionine-dependent methyltransferases"/>
    <property type="match status" value="1"/>
</dbReference>
<organism evidence="1">
    <name type="scientific">marine sediment metagenome</name>
    <dbReference type="NCBI Taxonomy" id="412755"/>
    <lineage>
        <taxon>unclassified sequences</taxon>
        <taxon>metagenomes</taxon>
        <taxon>ecological metagenomes</taxon>
    </lineage>
</organism>
<reference evidence="1" key="1">
    <citation type="journal article" date="2014" name="Front. Microbiol.">
        <title>High frequency of phylogenetically diverse reductive dehalogenase-homologous genes in deep subseafloor sedimentary metagenomes.</title>
        <authorList>
            <person name="Kawai M."/>
            <person name="Futagami T."/>
            <person name="Toyoda A."/>
            <person name="Takaki Y."/>
            <person name="Nishi S."/>
            <person name="Hori S."/>
            <person name="Arai W."/>
            <person name="Tsubouchi T."/>
            <person name="Morono Y."/>
            <person name="Uchiyama I."/>
            <person name="Ito T."/>
            <person name="Fujiyama A."/>
            <person name="Inagaki F."/>
            <person name="Takami H."/>
        </authorList>
    </citation>
    <scope>NUCLEOTIDE SEQUENCE</scope>
    <source>
        <strain evidence="1">Expedition CK06-06</strain>
    </source>
</reference>
<gene>
    <name evidence="1" type="ORF">S01H4_14110</name>
</gene>
<protein>
    <recommendedName>
        <fullName evidence="2">Methyltransferase domain-containing protein</fullName>
    </recommendedName>
</protein>
<dbReference type="Gene3D" id="3.40.50.150">
    <property type="entry name" value="Vaccinia Virus protein VP39"/>
    <property type="match status" value="1"/>
</dbReference>
<comment type="caution">
    <text evidence="1">The sequence shown here is derived from an EMBL/GenBank/DDBJ whole genome shotgun (WGS) entry which is preliminary data.</text>
</comment>
<dbReference type="InterPro" id="IPR029063">
    <property type="entry name" value="SAM-dependent_MTases_sf"/>
</dbReference>
<proteinExistence type="predicted"/>
<dbReference type="AlphaFoldDB" id="X1AGU9"/>
<evidence type="ECO:0000313" key="1">
    <source>
        <dbReference type="EMBL" id="GAG59286.1"/>
    </source>
</evidence>
<accession>X1AGU9</accession>
<evidence type="ECO:0008006" key="2">
    <source>
        <dbReference type="Google" id="ProtNLM"/>
    </source>
</evidence>
<dbReference type="EMBL" id="BART01006195">
    <property type="protein sequence ID" value="GAG59286.1"/>
    <property type="molecule type" value="Genomic_DNA"/>
</dbReference>
<name>X1AGU9_9ZZZZ</name>
<sequence length="139" mass="16033">MFISYRQHNARRADIVEDIIAKNKKRYTDDKTSFVCLDAVQDDLPRADLVICRDCLVHLSYADISRALQNIKKSGAKYFLTTTFPNLAENRDIKTGDWRPLNLQQEPFKLPEPLEIVNEDCPEKEYADKSLGLWAVSDL</sequence>